<dbReference type="Gene3D" id="2.60.40.2380">
    <property type="match status" value="1"/>
</dbReference>
<dbReference type="Pfam" id="PF07695">
    <property type="entry name" value="7TMR-DISM_7TM"/>
    <property type="match status" value="1"/>
</dbReference>
<feature type="transmembrane region" description="Helical" evidence="2">
    <location>
        <begin position="389"/>
        <end position="410"/>
    </location>
</feature>
<evidence type="ECO:0000313" key="5">
    <source>
        <dbReference type="EMBL" id="MFD2034780.1"/>
    </source>
</evidence>
<name>A0ABW4VL97_9BACT</name>
<evidence type="ECO:0000313" key="6">
    <source>
        <dbReference type="Proteomes" id="UP001597361"/>
    </source>
</evidence>
<feature type="transmembrane region" description="Helical" evidence="2">
    <location>
        <begin position="307"/>
        <end position="325"/>
    </location>
</feature>
<keyword evidence="6" id="KW-1185">Reference proteome</keyword>
<sequence length="650" mass="77083">MNKILSKKLYRIIRQLGFVKIFQFGISLVLLSFILPKSFADSKSVTVIELNENISKFKVDTSFDFFLDTASKYTIEDISSEGFRDRFQKTTNSHVLYDYLDSPLWMRFTIHNKQTVHDHSWYLESWGFDIKNVTFHFPNPDGSYATSSAGFEKPFGDRSVKHKNFNYYLDLRPSETKTYYLEVKRNYNHQFNFQLRTNEEFLKHSLNEYFLLGIYYGVLTIILTFNFYLFFRLKDTLYLYFPCLIIACIWFSLGRDGLGFQYLWPNTPWINKLNNEKIIELIIILATLLFSDRFVQKYTKSKRVLTFTYLAISLKILLFISQSVFYKFNYITYIIITIIILSIPFSIGLYALIKAKIYSWSYIFAYMCLFLVIMYSYSKTIQLFDNSVLNWYFVYPVIFLEMVLFSFSIFNQLKFLQNQFMEANKEKTLALERNNQLTNELNSKLKEKVRARTEKIERMASDLAKKNVELQTTNVKLQELNSQVTQINNYLSQNNETLKTNVNEATKDLALMKGLDFEDFKNIFPDKDSCLKFLSELKWRNKYHCKKCNYNKSIDAPNYGKRCKNCNYTESATVDTLFHNIKFPMEKAFYILYLSNRKDVNLSLNELSEILELRRETCWAFKNKILQAMEKVDHNKDLSGWETLALVNLE</sequence>
<feature type="transmembrane region" description="Helical" evidence="2">
    <location>
        <begin position="237"/>
        <end position="258"/>
    </location>
</feature>
<evidence type="ECO:0000259" key="3">
    <source>
        <dbReference type="Pfam" id="PF07695"/>
    </source>
</evidence>
<evidence type="ECO:0000259" key="4">
    <source>
        <dbReference type="Pfam" id="PF07696"/>
    </source>
</evidence>
<feature type="domain" description="7TM-DISM receptor extracellular" evidence="3">
    <location>
        <begin position="208"/>
        <end position="409"/>
    </location>
</feature>
<evidence type="ECO:0000256" key="2">
    <source>
        <dbReference type="SAM" id="Phobius"/>
    </source>
</evidence>
<protein>
    <submittedName>
        <fullName evidence="5">7TM-DISM domain-containing protein</fullName>
    </submittedName>
</protein>
<keyword evidence="2" id="KW-0812">Transmembrane</keyword>
<accession>A0ABW4VL97</accession>
<gene>
    <name evidence="5" type="ORF">ACFSKL_08270</name>
</gene>
<feature type="transmembrane region" description="Helical" evidence="2">
    <location>
        <begin position="331"/>
        <end position="353"/>
    </location>
</feature>
<comment type="caution">
    <text evidence="5">The sequence shown here is derived from an EMBL/GenBank/DDBJ whole genome shotgun (WGS) entry which is preliminary data.</text>
</comment>
<organism evidence="5 6">
    <name type="scientific">Belliella marina</name>
    <dbReference type="NCBI Taxonomy" id="1644146"/>
    <lineage>
        <taxon>Bacteria</taxon>
        <taxon>Pseudomonadati</taxon>
        <taxon>Bacteroidota</taxon>
        <taxon>Cytophagia</taxon>
        <taxon>Cytophagales</taxon>
        <taxon>Cyclobacteriaceae</taxon>
        <taxon>Belliella</taxon>
    </lineage>
</organism>
<feature type="domain" description="7TM-DISM receptor extracellular" evidence="4">
    <location>
        <begin position="62"/>
        <end position="195"/>
    </location>
</feature>
<dbReference type="InterPro" id="IPR011623">
    <property type="entry name" value="7TMR_DISM_rcpt_extracell_dom1"/>
</dbReference>
<dbReference type="EMBL" id="JBHUHR010000022">
    <property type="protein sequence ID" value="MFD2034780.1"/>
    <property type="molecule type" value="Genomic_DNA"/>
</dbReference>
<feature type="transmembrane region" description="Helical" evidence="2">
    <location>
        <begin position="209"/>
        <end position="230"/>
    </location>
</feature>
<keyword evidence="2" id="KW-1133">Transmembrane helix</keyword>
<feature type="transmembrane region" description="Helical" evidence="2">
    <location>
        <begin position="360"/>
        <end position="377"/>
    </location>
</feature>
<feature type="transmembrane region" description="Helical" evidence="2">
    <location>
        <begin position="278"/>
        <end position="295"/>
    </location>
</feature>
<dbReference type="RefSeq" id="WP_376885243.1">
    <property type="nucleotide sequence ID" value="NZ_JBHUHR010000022.1"/>
</dbReference>
<evidence type="ECO:0000256" key="1">
    <source>
        <dbReference type="SAM" id="Coils"/>
    </source>
</evidence>
<feature type="coiled-coil region" evidence="1">
    <location>
        <begin position="413"/>
        <end position="483"/>
    </location>
</feature>
<dbReference type="Pfam" id="PF07696">
    <property type="entry name" value="7TMR-DISMED2"/>
    <property type="match status" value="1"/>
</dbReference>
<reference evidence="6" key="1">
    <citation type="journal article" date="2019" name="Int. J. Syst. Evol. Microbiol.">
        <title>The Global Catalogue of Microorganisms (GCM) 10K type strain sequencing project: providing services to taxonomists for standard genome sequencing and annotation.</title>
        <authorList>
            <consortium name="The Broad Institute Genomics Platform"/>
            <consortium name="The Broad Institute Genome Sequencing Center for Infectious Disease"/>
            <person name="Wu L."/>
            <person name="Ma J."/>
        </authorList>
    </citation>
    <scope>NUCLEOTIDE SEQUENCE [LARGE SCALE GENOMIC DNA]</scope>
    <source>
        <strain evidence="6">CGMCC 1.15180</strain>
    </source>
</reference>
<keyword evidence="2" id="KW-0472">Membrane</keyword>
<proteinExistence type="predicted"/>
<dbReference type="Proteomes" id="UP001597361">
    <property type="component" value="Unassembled WGS sequence"/>
</dbReference>
<dbReference type="InterPro" id="IPR011622">
    <property type="entry name" value="7TMR_DISM_rcpt_extracell_dom2"/>
</dbReference>
<keyword evidence="1" id="KW-0175">Coiled coil</keyword>